<reference evidence="1 2" key="1">
    <citation type="journal article" date="2015" name="Nature">
        <title>rRNA introns, odd ribosomes, and small enigmatic genomes across a large radiation of phyla.</title>
        <authorList>
            <person name="Brown C.T."/>
            <person name="Hug L.A."/>
            <person name="Thomas B.C."/>
            <person name="Sharon I."/>
            <person name="Castelle C.J."/>
            <person name="Singh A."/>
            <person name="Wilkins M.J."/>
            <person name="Williams K.H."/>
            <person name="Banfield J.F."/>
        </authorList>
    </citation>
    <scope>NUCLEOTIDE SEQUENCE [LARGE SCALE GENOMIC DNA]</scope>
</reference>
<sequence>MVEAMEQTLGKLNLSSGKVRSEKFTGY</sequence>
<feature type="non-terminal residue" evidence="1">
    <location>
        <position position="1"/>
    </location>
</feature>
<proteinExistence type="predicted"/>
<dbReference type="Proteomes" id="UP000034501">
    <property type="component" value="Unassembled WGS sequence"/>
</dbReference>
<comment type="caution">
    <text evidence="1">The sequence shown here is derived from an EMBL/GenBank/DDBJ whole genome shotgun (WGS) entry which is preliminary data.</text>
</comment>
<dbReference type="EMBL" id="LCNW01000040">
    <property type="protein sequence ID" value="KKU63093.1"/>
    <property type="molecule type" value="Genomic_DNA"/>
</dbReference>
<evidence type="ECO:0000313" key="1">
    <source>
        <dbReference type="EMBL" id="KKU63093.1"/>
    </source>
</evidence>
<protein>
    <submittedName>
        <fullName evidence="1">Uncharacterized protein</fullName>
    </submittedName>
</protein>
<gene>
    <name evidence="1" type="ORF">UX88_C0040G0009</name>
</gene>
<accession>A0A0G1UAD8</accession>
<evidence type="ECO:0000313" key="2">
    <source>
        <dbReference type="Proteomes" id="UP000034501"/>
    </source>
</evidence>
<organism evidence="1 2">
    <name type="scientific">Candidatus Woesebacteria bacterium GW2011_GWC2_47_16</name>
    <dbReference type="NCBI Taxonomy" id="1618590"/>
    <lineage>
        <taxon>Bacteria</taxon>
        <taxon>Candidatus Woeseibacteriota</taxon>
    </lineage>
</organism>
<dbReference type="AlphaFoldDB" id="A0A0G1UAD8"/>
<name>A0A0G1UAD8_9BACT</name>